<name>A0ACA9Y2B1_9ASCO</name>
<organism evidence="1 2">
    <name type="scientific">[Candida] jaroonii</name>
    <dbReference type="NCBI Taxonomy" id="467808"/>
    <lineage>
        <taxon>Eukaryota</taxon>
        <taxon>Fungi</taxon>
        <taxon>Dikarya</taxon>
        <taxon>Ascomycota</taxon>
        <taxon>Saccharomycotina</taxon>
        <taxon>Pichiomycetes</taxon>
        <taxon>Debaryomycetaceae</taxon>
        <taxon>Yamadazyma</taxon>
    </lineage>
</organism>
<dbReference type="EMBL" id="CALSDN010000002">
    <property type="protein sequence ID" value="CAH6719071.1"/>
    <property type="molecule type" value="Genomic_DNA"/>
</dbReference>
<evidence type="ECO:0000313" key="2">
    <source>
        <dbReference type="Proteomes" id="UP001152531"/>
    </source>
</evidence>
<keyword evidence="2" id="KW-1185">Reference proteome</keyword>
<dbReference type="Proteomes" id="UP001152531">
    <property type="component" value="Unassembled WGS sequence"/>
</dbReference>
<proteinExistence type="predicted"/>
<evidence type="ECO:0000313" key="1">
    <source>
        <dbReference type="EMBL" id="CAH6719071.1"/>
    </source>
</evidence>
<protein>
    <submittedName>
        <fullName evidence="1">Glutathione peroxidase-like peroxiredoxin 2</fullName>
    </submittedName>
</protein>
<accession>A0ACA9Y2B1</accession>
<gene>
    <name evidence="1" type="ORF">CLIB1444_02S00298</name>
</gene>
<comment type="caution">
    <text evidence="1">The sequence shown here is derived from an EMBL/GenBank/DDBJ whole genome shotgun (WGS) entry which is preliminary data.</text>
</comment>
<sequence length="167" mass="19009">MTKIKSIYDCTIIDSDNKKIPMSIFEGKVLIIVNTATLCGFAPQFIQLETLYQKYKDQGLVVLAFPSNQFNNEDPKPIKESIEEVRTKYGVTFPILNKVMVNGIDDDGDELYEYLKSAKPGKFGFKGVLWNFVKFIVSRDGRVYQRFPSEAPPLIFEPVIQALLKSN</sequence>
<reference evidence="1" key="1">
    <citation type="submission" date="2022-06" db="EMBL/GenBank/DDBJ databases">
        <authorList>
            <person name="Legras J.-L."/>
            <person name="Devillers H."/>
            <person name="Grondin C."/>
        </authorList>
    </citation>
    <scope>NUCLEOTIDE SEQUENCE</scope>
    <source>
        <strain evidence="1">CLIB 1444</strain>
    </source>
</reference>